<organism evidence="13 14">
    <name type="scientific">Lachancea meyersii CBS 8951</name>
    <dbReference type="NCBI Taxonomy" id="1266667"/>
    <lineage>
        <taxon>Eukaryota</taxon>
        <taxon>Fungi</taxon>
        <taxon>Dikarya</taxon>
        <taxon>Ascomycota</taxon>
        <taxon>Saccharomycotina</taxon>
        <taxon>Saccharomycetes</taxon>
        <taxon>Saccharomycetales</taxon>
        <taxon>Saccharomycetaceae</taxon>
        <taxon>Lachancea</taxon>
    </lineage>
</organism>
<gene>
    <name evidence="13" type="ORF">LAME_0D02168G</name>
</gene>
<dbReference type="GO" id="GO:0000785">
    <property type="term" value="C:chromatin"/>
    <property type="evidence" value="ECO:0007669"/>
    <property type="project" value="TreeGrafter"/>
</dbReference>
<keyword evidence="4 10" id="KW-0853">WD repeat</keyword>
<evidence type="ECO:0000256" key="2">
    <source>
        <dbReference type="ARBA" id="ARBA00007306"/>
    </source>
</evidence>
<evidence type="ECO:0000256" key="3">
    <source>
        <dbReference type="ARBA" id="ARBA00022491"/>
    </source>
</evidence>
<dbReference type="InterPro" id="IPR036322">
    <property type="entry name" value="WD40_repeat_dom_sf"/>
</dbReference>
<dbReference type="GO" id="GO:0006351">
    <property type="term" value="P:DNA-templated transcription"/>
    <property type="evidence" value="ECO:0007669"/>
    <property type="project" value="InterPro"/>
</dbReference>
<evidence type="ECO:0000313" key="13">
    <source>
        <dbReference type="EMBL" id="SCU85642.1"/>
    </source>
</evidence>
<dbReference type="InterPro" id="IPR015943">
    <property type="entry name" value="WD40/YVTN_repeat-like_dom_sf"/>
</dbReference>
<keyword evidence="14" id="KW-1185">Reference proteome</keyword>
<dbReference type="Pfam" id="PF07569">
    <property type="entry name" value="Hira"/>
    <property type="match status" value="1"/>
</dbReference>
<evidence type="ECO:0000256" key="9">
    <source>
        <dbReference type="ARBA" id="ARBA00023242"/>
    </source>
</evidence>
<dbReference type="PANTHER" id="PTHR13831">
    <property type="entry name" value="MEMBER OF THE HIR1 FAMILY OF WD-REPEAT PROTEINS"/>
    <property type="match status" value="1"/>
</dbReference>
<evidence type="ECO:0000256" key="10">
    <source>
        <dbReference type="RuleBase" id="RU364014"/>
    </source>
</evidence>
<name>A0A1G4J7J1_9SACH</name>
<protein>
    <recommendedName>
        <fullName evidence="10">Protein HIR</fullName>
    </recommendedName>
</protein>
<dbReference type="InterPro" id="IPR031120">
    <property type="entry name" value="HIR1-like"/>
</dbReference>
<evidence type="ECO:0000256" key="11">
    <source>
        <dbReference type="SAM" id="MobiDB-lite"/>
    </source>
</evidence>
<evidence type="ECO:0000313" key="14">
    <source>
        <dbReference type="Proteomes" id="UP000191144"/>
    </source>
</evidence>
<dbReference type="Gene3D" id="2.130.10.10">
    <property type="entry name" value="YVTN repeat-like/Quinoprotein amine dehydrogenase"/>
    <property type="match status" value="1"/>
</dbReference>
<comment type="subcellular location">
    <subcellularLocation>
        <location evidence="1 10">Nucleus</location>
    </subcellularLocation>
</comment>
<feature type="compositionally biased region" description="Polar residues" evidence="11">
    <location>
        <begin position="410"/>
        <end position="423"/>
    </location>
</feature>
<dbReference type="InterPro" id="IPR011494">
    <property type="entry name" value="HIRA-like_C"/>
</dbReference>
<evidence type="ECO:0000256" key="1">
    <source>
        <dbReference type="ARBA" id="ARBA00004123"/>
    </source>
</evidence>
<evidence type="ECO:0000259" key="12">
    <source>
        <dbReference type="Pfam" id="PF07569"/>
    </source>
</evidence>
<evidence type="ECO:0000256" key="4">
    <source>
        <dbReference type="ARBA" id="ARBA00022574"/>
    </source>
</evidence>
<keyword evidence="8 10" id="KW-0804">Transcription</keyword>
<proteinExistence type="inferred from homology"/>
<reference evidence="14" key="1">
    <citation type="submission" date="2016-03" db="EMBL/GenBank/DDBJ databases">
        <authorList>
            <person name="Devillers Hugo."/>
        </authorList>
    </citation>
    <scope>NUCLEOTIDE SEQUENCE [LARGE SCALE GENOMIC DNA]</scope>
</reference>
<dbReference type="GO" id="GO:0031491">
    <property type="term" value="F:nucleosome binding"/>
    <property type="evidence" value="ECO:0007669"/>
    <property type="project" value="TreeGrafter"/>
</dbReference>
<dbReference type="SUPFAM" id="SSF50978">
    <property type="entry name" value="WD40 repeat-like"/>
    <property type="match status" value="1"/>
</dbReference>
<evidence type="ECO:0000256" key="8">
    <source>
        <dbReference type="ARBA" id="ARBA00023163"/>
    </source>
</evidence>
<feature type="domain" description="Protein HIRA-like C-terminal" evidence="12">
    <location>
        <begin position="555"/>
        <end position="803"/>
    </location>
</feature>
<dbReference type="GO" id="GO:0005634">
    <property type="term" value="C:nucleus"/>
    <property type="evidence" value="ECO:0007669"/>
    <property type="project" value="UniProtKB-SubCell"/>
</dbReference>
<sequence>MKLLKYPRTLNGGKVSGSCLVGDHLLVAGLSSIVCFSSEQLSACARGTQAVKDVQQMFEIPGLTGEKDQIYDVFATETHFFVVTSRAVLWGDHWREKKASTELKEFWAISETSACITDVKFDPINGVVFVLVNKSATENMVVLCDAQTALPAGEIELGVSKPLTGVVDPKAQIFTVICADRNVAVYQYTRVSSQKILHKPLHKLNHYVQVDPLRYRINMSPQADKLPILNSMSGSSTPAVLLLDRKHNFKVSTSLVGHFDKCQVLKYSPRIYRKTLKSGAKTTYNLAATAGFDTGSVVVWNTKRLKPLLNTKCCPDSYITDLQWTADGLSLFAFTNSGQMIIFAFRPEELGEILPETEVEAGKKSIADLDPLSPTESLDSRSALKPQIVQAGSGGVVTKSSGRKKVAPTTIHSTSMELNTPSYSVPRDLKRRPKEASLPATNKRQKHDLEPMDFLDTTLVMPGISFSKMRLATPKVRLSFMYKSTEIDTLAMYVKNGSGNEQTPSVLSLKQKELGQEKTVFEDFLPKLITICTAGSNFWSCCTEDGTIYAYSDTGKKLVPPLIMGVPCSFLEACGRFLLCITSTGQLFCWNINTAKLHFPPNSIYPLLNPTLRYSDDVLTRAENITMCTLTTSGVPIVTLSNGDSYMFDKEMESWMLINDSWWAYGSQYWDTTQTTANGTYVGENGEKLEKKSHSWNSEAQGMTDIVKDNKSSILNYLEKRTNDELNRKGRARNLQKFAKLILMKEGYENLEEVVTLSHLENKLLISLRLGENEEFVKLIIIYCIRLSEMGYRGRLEDVLQWLYNDGKYKKLTVADLSAEELLRKILVACADIRHVQRVTTSYATAIGLIEDGL</sequence>
<comment type="function">
    <text evidence="10">Required for replication-independent chromatin assembly and for the periodic repression of histone gene transcription during the cell cycle.</text>
</comment>
<evidence type="ECO:0000256" key="5">
    <source>
        <dbReference type="ARBA" id="ARBA00022737"/>
    </source>
</evidence>
<dbReference type="PANTHER" id="PTHR13831:SF1">
    <property type="entry name" value="PROTEIN HIR2"/>
    <property type="match status" value="1"/>
</dbReference>
<evidence type="ECO:0000256" key="7">
    <source>
        <dbReference type="ARBA" id="ARBA00023015"/>
    </source>
</evidence>
<dbReference type="OrthoDB" id="1741719at2759"/>
<feature type="region of interest" description="Disordered" evidence="11">
    <location>
        <begin position="394"/>
        <end position="447"/>
    </location>
</feature>
<dbReference type="GO" id="GO:0006355">
    <property type="term" value="P:regulation of DNA-templated transcription"/>
    <property type="evidence" value="ECO:0007669"/>
    <property type="project" value="InterPro"/>
</dbReference>
<accession>A0A1G4J7J1</accession>
<keyword evidence="6 10" id="KW-0156">Chromatin regulator</keyword>
<keyword evidence="5 10" id="KW-0677">Repeat</keyword>
<dbReference type="Proteomes" id="UP000191144">
    <property type="component" value="Chromosome D"/>
</dbReference>
<evidence type="ECO:0000256" key="6">
    <source>
        <dbReference type="ARBA" id="ARBA00022853"/>
    </source>
</evidence>
<comment type="similarity">
    <text evidence="2 10">Belongs to the WD repeat HIR1 family.</text>
</comment>
<keyword evidence="9 10" id="KW-0539">Nucleus</keyword>
<dbReference type="GO" id="GO:0000417">
    <property type="term" value="C:HIR complex"/>
    <property type="evidence" value="ECO:0007669"/>
    <property type="project" value="TreeGrafter"/>
</dbReference>
<keyword evidence="3 10" id="KW-0678">Repressor</keyword>
<dbReference type="EMBL" id="LT598482">
    <property type="protein sequence ID" value="SCU85642.1"/>
    <property type="molecule type" value="Genomic_DNA"/>
</dbReference>
<keyword evidence="7 10" id="KW-0805">Transcription regulation</keyword>
<dbReference type="AlphaFoldDB" id="A0A1G4J7J1"/>
<dbReference type="GO" id="GO:0006338">
    <property type="term" value="P:chromatin remodeling"/>
    <property type="evidence" value="ECO:0007669"/>
    <property type="project" value="InterPro"/>
</dbReference>